<dbReference type="InterPro" id="IPR012337">
    <property type="entry name" value="RNaseH-like_sf"/>
</dbReference>
<protein>
    <submittedName>
        <fullName evidence="2">Transposase</fullName>
    </submittedName>
</protein>
<dbReference type="GO" id="GO:0003676">
    <property type="term" value="F:nucleic acid binding"/>
    <property type="evidence" value="ECO:0007669"/>
    <property type="project" value="InterPro"/>
</dbReference>
<dbReference type="SUPFAM" id="SSF53098">
    <property type="entry name" value="Ribonuclease H-like"/>
    <property type="match status" value="1"/>
</dbReference>
<dbReference type="SUPFAM" id="SSF46689">
    <property type="entry name" value="Homeodomain-like"/>
    <property type="match status" value="1"/>
</dbReference>
<reference evidence="2 3" key="1">
    <citation type="submission" date="2018-11" db="EMBL/GenBank/DDBJ databases">
        <title>Novel Erysipelotrichaceae bacterium isolated from small intestine of a swine.</title>
        <authorList>
            <person name="Kim J.S."/>
            <person name="Choe H."/>
            <person name="Lee Y.R."/>
            <person name="Kim K.M."/>
            <person name="Park D.S."/>
        </authorList>
    </citation>
    <scope>NUCLEOTIDE SEQUENCE [LARGE SCALE GENOMIC DNA]</scope>
    <source>
        <strain evidence="2 3">SG0102</strain>
    </source>
</reference>
<dbReference type="EMBL" id="AP019309">
    <property type="protein sequence ID" value="BBH25102.1"/>
    <property type="molecule type" value="Genomic_DNA"/>
</dbReference>
<accession>A0A3G9J3E4</accession>
<dbReference type="AlphaFoldDB" id="A0A3G9J3E4"/>
<dbReference type="GO" id="GO:0015074">
    <property type="term" value="P:DNA integration"/>
    <property type="evidence" value="ECO:0007669"/>
    <property type="project" value="InterPro"/>
</dbReference>
<dbReference type="InterPro" id="IPR047797">
    <property type="entry name" value="ISNCY_transpos"/>
</dbReference>
<evidence type="ECO:0000313" key="2">
    <source>
        <dbReference type="EMBL" id="BBH25102.1"/>
    </source>
</evidence>
<evidence type="ECO:0000259" key="1">
    <source>
        <dbReference type="PROSITE" id="PS50994"/>
    </source>
</evidence>
<dbReference type="InterPro" id="IPR009057">
    <property type="entry name" value="Homeodomain-like_sf"/>
</dbReference>
<dbReference type="InParanoid" id="A0A3G9J3E4"/>
<sequence>MRKVELNNMEEYKYKVIKKLVETNGNKKRAALKLHCTVRNVNRLIVRYKQEGKAAFQHKNKDRKPAIAFSPEMKKQIIGLYKDKYSDTNFRHYTEIVFEELGVKISDTTVNKWLREENILSPKARKKTKKQHKKLMKMKLKSVKSEKEKNKIKEMIYKVEKSEAHPRRPRCKYAGEMIQMDASSYKWNGSDIWHLHVAIDDATGEIVGAYFDHQETLKGYYGVVSQILLNKGIPALFYTDRRTVFEYKRKNAPLDNEDTFTQFAYAAHQLGIEIKTTSVAQAKGRVERVNQTLQSRLPVELRRARITTIEQANHFLHSYIKKFNDQFALRLNSTKNVYEKQLTPAQINKALTIIENRKIDKGHSFQYHNLHYMIVTSTGADVYFKEGTEVMVIKCLDGKIYANINDKLYNIREIENWEEYSKNFDVRPELKKEKKKYIPPIDHPWRQNSWKLYSSSIRAHLYGANNLKKSGHFQNRLTVSKRNFSSPYM</sequence>
<dbReference type="PROSITE" id="PS50994">
    <property type="entry name" value="INTEGRASE"/>
    <property type="match status" value="1"/>
</dbReference>
<proteinExistence type="predicted"/>
<evidence type="ECO:0000313" key="3">
    <source>
        <dbReference type="Proteomes" id="UP000268059"/>
    </source>
</evidence>
<dbReference type="PANTHER" id="PTHR35004">
    <property type="entry name" value="TRANSPOSASE RV3428C-RELATED"/>
    <property type="match status" value="1"/>
</dbReference>
<dbReference type="InterPro" id="IPR036397">
    <property type="entry name" value="RNaseH_sf"/>
</dbReference>
<dbReference type="KEGG" id="ebm:SG0102_00360"/>
<name>A0A3G9J3E4_9FIRM</name>
<dbReference type="Proteomes" id="UP000268059">
    <property type="component" value="Chromosome"/>
</dbReference>
<dbReference type="NCBIfam" id="NF033594">
    <property type="entry name" value="transpos_ISNCY_2"/>
    <property type="match status" value="1"/>
</dbReference>
<organism evidence="2 3">
    <name type="scientific">Intestinibaculum porci</name>
    <dbReference type="NCBI Taxonomy" id="2487118"/>
    <lineage>
        <taxon>Bacteria</taxon>
        <taxon>Bacillati</taxon>
        <taxon>Bacillota</taxon>
        <taxon>Erysipelotrichia</taxon>
        <taxon>Erysipelotrichales</taxon>
        <taxon>Erysipelotrichaceae</taxon>
        <taxon>Intestinibaculum</taxon>
    </lineage>
</organism>
<dbReference type="InterPro" id="IPR001584">
    <property type="entry name" value="Integrase_cat-core"/>
</dbReference>
<dbReference type="PANTHER" id="PTHR35004:SF7">
    <property type="entry name" value="INTEGRASE PROTEIN"/>
    <property type="match status" value="1"/>
</dbReference>
<keyword evidence="3" id="KW-1185">Reference proteome</keyword>
<feature type="domain" description="Integrase catalytic" evidence="1">
    <location>
        <begin position="165"/>
        <end position="352"/>
    </location>
</feature>
<dbReference type="RefSeq" id="WP_197715055.1">
    <property type="nucleotide sequence ID" value="NZ_AP019309.1"/>
</dbReference>
<gene>
    <name evidence="2" type="ORF">SG0102_00360</name>
</gene>
<dbReference type="Gene3D" id="3.30.420.10">
    <property type="entry name" value="Ribonuclease H-like superfamily/Ribonuclease H"/>
    <property type="match status" value="1"/>
</dbReference>